<dbReference type="InterPro" id="IPR023614">
    <property type="entry name" value="Porin_dom_sf"/>
</dbReference>
<dbReference type="InterPro" id="IPR001925">
    <property type="entry name" value="Porin_Euk"/>
</dbReference>
<organism evidence="2">
    <name type="scientific">Ostreococcus mediterraneus</name>
    <dbReference type="NCBI Taxonomy" id="1486918"/>
    <lineage>
        <taxon>Eukaryota</taxon>
        <taxon>Viridiplantae</taxon>
        <taxon>Chlorophyta</taxon>
        <taxon>Mamiellophyceae</taxon>
        <taxon>Mamiellales</taxon>
        <taxon>Bathycoccaceae</taxon>
        <taxon>Ostreococcus</taxon>
    </lineage>
</organism>
<comment type="similarity">
    <text evidence="1">Belongs to the eukaryotic mitochondrial porin (TC 1.B.8.1) family.</text>
</comment>
<dbReference type="GO" id="GO:0005741">
    <property type="term" value="C:mitochondrial outer membrane"/>
    <property type="evidence" value="ECO:0007669"/>
    <property type="project" value="InterPro"/>
</dbReference>
<evidence type="ECO:0000313" key="2">
    <source>
        <dbReference type="EMBL" id="CAD8586628.1"/>
    </source>
</evidence>
<protein>
    <recommendedName>
        <fullName evidence="3">Voltage-dependent anion-selective channel protein</fullName>
    </recommendedName>
</protein>
<gene>
    <name evidence="2" type="ORF">OMED0929_LOCUS6040</name>
</gene>
<dbReference type="EMBL" id="HBEW01007148">
    <property type="protein sequence ID" value="CAD8586628.1"/>
    <property type="molecule type" value="Transcribed_RNA"/>
</dbReference>
<name>A0A7S0KMI3_9CHLO</name>
<evidence type="ECO:0000256" key="1">
    <source>
        <dbReference type="ARBA" id="ARBA00009624"/>
    </source>
</evidence>
<dbReference type="PANTHER" id="PTHR11743">
    <property type="entry name" value="VOLTAGE-DEPENDENT ANION-SELECTIVE CHANNEL"/>
    <property type="match status" value="1"/>
</dbReference>
<proteinExistence type="inferred from homology"/>
<dbReference type="InterPro" id="IPR027246">
    <property type="entry name" value="Porin_Euk/Tom40"/>
</dbReference>
<accession>A0A7S0KMI3</accession>
<evidence type="ECO:0008006" key="3">
    <source>
        <dbReference type="Google" id="ProtNLM"/>
    </source>
</evidence>
<dbReference type="PANTHER" id="PTHR11743:SF70">
    <property type="entry name" value="GH26960P-RELATED"/>
    <property type="match status" value="1"/>
</dbReference>
<dbReference type="AlphaFoldDB" id="A0A7S0KMI3"/>
<dbReference type="Gene3D" id="2.40.160.10">
    <property type="entry name" value="Porin"/>
    <property type="match status" value="1"/>
</dbReference>
<sequence length="269" mass="27974">MAKYYGDIAKSAKDLFTGGFSYDHKFSVDTKTAGTGVSGSVVQKGEAVSGDLKLNKAFGDQTVDVELNQDAKAKVTVSFASLIPNGKLAVGGTVQDLETIKVSSSIVTGPLGIKADVVNYAAPKADASVCYALGSGFAVGAMTTVKGSSPLAYTVALQSKQGDMTYAATIADQLKTYKLSAVNALDSKRSAGVEIVYKKTATATVGFSQKMDGHTFKMVVTNPVSAEVNPTVSVSASLTNLIPKTTATLAAQVDKSMKYKYGVQFSTKL</sequence>
<dbReference type="Pfam" id="PF01459">
    <property type="entry name" value="Porin_3"/>
    <property type="match status" value="1"/>
</dbReference>
<dbReference type="GO" id="GO:0008308">
    <property type="term" value="F:voltage-gated monoatomic anion channel activity"/>
    <property type="evidence" value="ECO:0007669"/>
    <property type="project" value="InterPro"/>
</dbReference>
<reference evidence="2" key="1">
    <citation type="submission" date="2021-01" db="EMBL/GenBank/DDBJ databases">
        <authorList>
            <person name="Corre E."/>
            <person name="Pelletier E."/>
            <person name="Niang G."/>
            <person name="Scheremetjew M."/>
            <person name="Finn R."/>
            <person name="Kale V."/>
            <person name="Holt S."/>
            <person name="Cochrane G."/>
            <person name="Meng A."/>
            <person name="Brown T."/>
            <person name="Cohen L."/>
        </authorList>
    </citation>
    <scope>NUCLEOTIDE SEQUENCE</scope>
    <source>
        <strain evidence="2">Clade-D-RCC2572</strain>
    </source>
</reference>